<dbReference type="Pfam" id="PF17120">
    <property type="entry name" value="zf-RING_16"/>
    <property type="match status" value="1"/>
</dbReference>
<evidence type="ECO:0000313" key="7">
    <source>
        <dbReference type="EMBL" id="RUP47615.1"/>
    </source>
</evidence>
<dbReference type="InterPro" id="IPR001680">
    <property type="entry name" value="WD40_rpt"/>
</dbReference>
<protein>
    <recommendedName>
        <fullName evidence="6">RWD domain-containing protein</fullName>
    </recommendedName>
</protein>
<feature type="region of interest" description="Disordered" evidence="5">
    <location>
        <begin position="822"/>
        <end position="860"/>
    </location>
</feature>
<feature type="compositionally biased region" description="Polar residues" evidence="5">
    <location>
        <begin position="1326"/>
        <end position="1342"/>
    </location>
</feature>
<evidence type="ECO:0000256" key="5">
    <source>
        <dbReference type="SAM" id="MobiDB-lite"/>
    </source>
</evidence>
<name>A0A433D9T1_9FUNG</name>
<feature type="region of interest" description="Disordered" evidence="5">
    <location>
        <begin position="1315"/>
        <end position="1363"/>
    </location>
</feature>
<evidence type="ECO:0000256" key="3">
    <source>
        <dbReference type="ARBA" id="ARBA00038452"/>
    </source>
</evidence>
<dbReference type="PROSITE" id="PS50082">
    <property type="entry name" value="WD_REPEATS_2"/>
    <property type="match status" value="3"/>
</dbReference>
<dbReference type="OrthoDB" id="311712at2759"/>
<dbReference type="InterPro" id="IPR049566">
    <property type="entry name" value="WDR59_RTC1-like_RING_Znf"/>
</dbReference>
<feature type="compositionally biased region" description="Low complexity" evidence="5">
    <location>
        <begin position="825"/>
        <end position="842"/>
    </location>
</feature>
<feature type="compositionally biased region" description="Low complexity" evidence="5">
    <location>
        <begin position="510"/>
        <end position="522"/>
    </location>
</feature>
<dbReference type="SMART" id="SM00320">
    <property type="entry name" value="WD40"/>
    <property type="match status" value="4"/>
</dbReference>
<sequence>MSTDDTPSPTLDSSAILNDVTQTQNSIPFRALPSSIFEGPPGIYLQNKGARFPSASSSSRSHSPPSRSQSHSPVPESANNAYYNKGGYGNGQNEGVGAVTMTTGASGAKRPRSPSPTGNTYSDRSFYQQLSIKVEQPVGSMSISPSCRDIVLAARKGLYIIDLENPYELPRFLHHLSKWEVADVQWSPHITREAWIASTVDSDAGPDFSHNFRQSNQKALVWNLDFSGSEAIQHILHAHSRAISDINWSAHHPDLLATCSVDTFVHLWDLRFAGEPSGSDGERRGMRPASSFCAWTAGATQVKFNRKNEFLLASAHDTDVKIWDIRKGSLPVNNITAHTTKIYGIDWNRQHEHIIVTCSLDKLVKFWDINTPNECKATIQTNSPVWRARHTPFGNGILTMPQRSETTLSLWNCDKPVTPAYVFHGHTDTVKEFVWRWRGGPASIDADDREFQLVTWSKDQHLRLWPISDKVVKSINHIPSPTKTYLTVPHYANTPDGNHGAYSFRDPPHRSSSGAASPSMISPSPAVSTLRVLAGSRISTVSPLRTSVPSSTGAYADAPAAGKATITSTSGGIYRAQSSTNWSMSPLVWMQNVKTVRPTGEAGGKDGEPNGDYRTLAEELTAVMKRFINIVKFEKVDFTSRYCVVTLHGPWSDTDTAFLRVTITFPPNYPDKVAPVFDIQKNAMISMYRRTYMQRDLTNIADNLTGLRRPSLEACLRYLLGETPTEELDNLGGSNYGNFGDRYGADGDSDDDVSVAPSSAAGGLYRTRYRYRSSVASDRNDAADIPVVESLDQNVPFPRLCGAVFSGDGRLVTFYSPLRVHDASSRSAAPSRPSSVGRRAASTHNARIRHPTGNDSRYLEPTFSDYYERPKSYERYEEYKEIAELSKPRNTAAPNGNGFGTGFDDDPDDQYGFAGAMSSIYYRPKNLPRGNSLDDPMSIYQPAKENGVSHKVEIKDTSKLMPFNPALAKEYILYGSDPVAICRHNARVCREHQRRDLQKVWLLAAEILKAVVPLFGSNKDDPNDPMAIAAEGAKKYLHGTDIRSKMLNLAMDLGLMGRQRRDSGTGLEQHEKSEDGFMDSTDNGAAFLLGRAKWGLHPLGRKLVDKLFHHFLQLGDVQMLSMLSCVFREPFPPDKLSLELREADRHSGHRNYESDVTQPGHPNNMNSNTYEYFNNHYMRHPERYNYASAATFWPSLPPQLSHIQFTPAVQVGHGTIFGPSPVRTSSTPSLPLPNVGTESLGSKGYFGMNFGSNSDSHNLTPPTPIGSGLSLGHEIDSNIVAMEGTNTATYMAGNRVSFLGTGEKEGYPPNYNSDYKGHQRGHSVGFASSGSVKPRQNSLPLMSSSVNSFNVPSPPVTPRRPSPSGYRFQGQMFAGKDGSIITTHEGIVVRMVNPQDFDDEKIHSHHVTLLDAVKAPQLDAYRIFYSDMLYRWGLFERRAELLKFVSFAQGVSAGSVWREMRNAALAVAPVIPSASQSWNINPSAPNVDVGPGSARGNSVGSLHSKSADAAHGQSGINMTPLVPLPPRTGTPAFPQGAMEWLLGDREQCLEVELFCYKCGSALGPPDNTCSECHRHRRQIKCTICHHLVKGPINFCIRCGHGGHTHHMREWFEGMGVCPTGCGCACVSESSEAGV</sequence>
<feature type="compositionally biased region" description="Low complexity" evidence="5">
    <location>
        <begin position="53"/>
        <end position="85"/>
    </location>
</feature>
<dbReference type="InterPro" id="IPR006575">
    <property type="entry name" value="RWD_dom"/>
</dbReference>
<feature type="domain" description="RWD" evidence="6">
    <location>
        <begin position="618"/>
        <end position="726"/>
    </location>
</feature>
<feature type="region of interest" description="Disordered" evidence="5">
    <location>
        <begin position="38"/>
        <end position="122"/>
    </location>
</feature>
<comment type="caution">
    <text evidence="7">The sequence shown here is derived from an EMBL/GenBank/DDBJ whole genome shotgun (WGS) entry which is preliminary data.</text>
</comment>
<dbReference type="InterPro" id="IPR015943">
    <property type="entry name" value="WD40/YVTN_repeat-like_dom_sf"/>
</dbReference>
<feature type="repeat" description="WD" evidence="4">
    <location>
        <begin position="302"/>
        <end position="333"/>
    </location>
</feature>
<organism evidence="7 8">
    <name type="scientific">Jimgerdemannia flammicorona</name>
    <dbReference type="NCBI Taxonomy" id="994334"/>
    <lineage>
        <taxon>Eukaryota</taxon>
        <taxon>Fungi</taxon>
        <taxon>Fungi incertae sedis</taxon>
        <taxon>Mucoromycota</taxon>
        <taxon>Mucoromycotina</taxon>
        <taxon>Endogonomycetes</taxon>
        <taxon>Endogonales</taxon>
        <taxon>Endogonaceae</taxon>
        <taxon>Jimgerdemannia</taxon>
    </lineage>
</organism>
<dbReference type="InterPro" id="IPR016135">
    <property type="entry name" value="UBQ-conjugating_enzyme/RWD"/>
</dbReference>
<keyword evidence="1 4" id="KW-0853">WD repeat</keyword>
<dbReference type="InterPro" id="IPR019775">
    <property type="entry name" value="WD40_repeat_CS"/>
</dbReference>
<dbReference type="GO" id="GO:0035859">
    <property type="term" value="C:Seh1-associated complex"/>
    <property type="evidence" value="ECO:0007669"/>
    <property type="project" value="TreeGrafter"/>
</dbReference>
<dbReference type="GO" id="GO:0034198">
    <property type="term" value="P:cellular response to amino acid starvation"/>
    <property type="evidence" value="ECO:0007669"/>
    <property type="project" value="TreeGrafter"/>
</dbReference>
<dbReference type="InterPro" id="IPR049567">
    <property type="entry name" value="WDR59-like"/>
</dbReference>
<dbReference type="SUPFAM" id="SSF54495">
    <property type="entry name" value="UBC-like"/>
    <property type="match status" value="1"/>
</dbReference>
<dbReference type="GO" id="GO:0005774">
    <property type="term" value="C:vacuolar membrane"/>
    <property type="evidence" value="ECO:0007669"/>
    <property type="project" value="TreeGrafter"/>
</dbReference>
<proteinExistence type="inferred from homology"/>
<feature type="repeat" description="WD" evidence="4">
    <location>
        <begin position="335"/>
        <end position="377"/>
    </location>
</feature>
<feature type="region of interest" description="Disordered" evidence="5">
    <location>
        <begin position="497"/>
        <end position="522"/>
    </location>
</feature>
<evidence type="ECO:0000256" key="4">
    <source>
        <dbReference type="PROSITE-ProRule" id="PRU00221"/>
    </source>
</evidence>
<keyword evidence="2" id="KW-0677">Repeat</keyword>
<evidence type="ECO:0000259" key="6">
    <source>
        <dbReference type="PROSITE" id="PS50908"/>
    </source>
</evidence>
<dbReference type="GO" id="GO:0035591">
    <property type="term" value="F:signaling adaptor activity"/>
    <property type="evidence" value="ECO:0007669"/>
    <property type="project" value="TreeGrafter"/>
</dbReference>
<dbReference type="PANTHER" id="PTHR46170:SF1">
    <property type="entry name" value="GATOR COMPLEX PROTEIN WDR59"/>
    <property type="match status" value="1"/>
</dbReference>
<dbReference type="PANTHER" id="PTHR46170">
    <property type="entry name" value="GATOR COMPLEX PROTEIN WDR59"/>
    <property type="match status" value="1"/>
</dbReference>
<gene>
    <name evidence="7" type="ORF">BC936DRAFT_145531</name>
</gene>
<dbReference type="PROSITE" id="PS00678">
    <property type="entry name" value="WD_REPEATS_1"/>
    <property type="match status" value="3"/>
</dbReference>
<dbReference type="PROSITE" id="PS50908">
    <property type="entry name" value="RWD"/>
    <property type="match status" value="1"/>
</dbReference>
<evidence type="ECO:0000256" key="1">
    <source>
        <dbReference type="ARBA" id="ARBA00022574"/>
    </source>
</evidence>
<evidence type="ECO:0000256" key="2">
    <source>
        <dbReference type="ARBA" id="ARBA00022737"/>
    </source>
</evidence>
<dbReference type="CDD" id="cd16692">
    <property type="entry name" value="mRING-H2-C3H3C2_WDR59"/>
    <property type="match status" value="1"/>
</dbReference>
<dbReference type="Pfam" id="PF00400">
    <property type="entry name" value="WD40"/>
    <property type="match status" value="2"/>
</dbReference>
<dbReference type="EMBL" id="RBNI01004324">
    <property type="protein sequence ID" value="RUP47615.1"/>
    <property type="molecule type" value="Genomic_DNA"/>
</dbReference>
<reference evidence="7 8" key="1">
    <citation type="journal article" date="2018" name="New Phytol.">
        <title>Phylogenomics of Endogonaceae and evolution of mycorrhizas within Mucoromycota.</title>
        <authorList>
            <person name="Chang Y."/>
            <person name="Desiro A."/>
            <person name="Na H."/>
            <person name="Sandor L."/>
            <person name="Lipzen A."/>
            <person name="Clum A."/>
            <person name="Barry K."/>
            <person name="Grigoriev I.V."/>
            <person name="Martin F.M."/>
            <person name="Stajich J.E."/>
            <person name="Smith M.E."/>
            <person name="Bonito G."/>
            <person name="Spatafora J.W."/>
        </authorList>
    </citation>
    <scope>NUCLEOTIDE SEQUENCE [LARGE SCALE GENOMIC DNA]</scope>
    <source>
        <strain evidence="7 8">GMNB39</strain>
    </source>
</reference>
<accession>A0A433D9T1</accession>
<feature type="compositionally biased region" description="Pro residues" evidence="5">
    <location>
        <begin position="1352"/>
        <end position="1361"/>
    </location>
</feature>
<evidence type="ECO:0000313" key="8">
    <source>
        <dbReference type="Proteomes" id="UP000268093"/>
    </source>
</evidence>
<feature type="repeat" description="WD" evidence="4">
    <location>
        <begin position="236"/>
        <end position="271"/>
    </location>
</feature>
<keyword evidence="8" id="KW-1185">Reference proteome</keyword>
<dbReference type="InterPro" id="IPR039456">
    <property type="entry name" value="WDR59_mRING-H2-C3H3C2"/>
</dbReference>
<dbReference type="Gene3D" id="2.130.10.10">
    <property type="entry name" value="YVTN repeat-like/Quinoprotein amine dehydrogenase"/>
    <property type="match status" value="1"/>
</dbReference>
<comment type="similarity">
    <text evidence="3">Belongs to the WD repeat WDR59 family.</text>
</comment>
<dbReference type="GO" id="GO:1904263">
    <property type="term" value="P:positive regulation of TORC1 signaling"/>
    <property type="evidence" value="ECO:0007669"/>
    <property type="project" value="TreeGrafter"/>
</dbReference>
<dbReference type="InterPro" id="IPR036322">
    <property type="entry name" value="WD40_repeat_dom_sf"/>
</dbReference>
<dbReference type="PROSITE" id="PS50294">
    <property type="entry name" value="WD_REPEATS_REGION"/>
    <property type="match status" value="2"/>
</dbReference>
<dbReference type="Proteomes" id="UP000268093">
    <property type="component" value="Unassembled WGS sequence"/>
</dbReference>
<dbReference type="SUPFAM" id="SSF50978">
    <property type="entry name" value="WD40 repeat-like"/>
    <property type="match status" value="1"/>
</dbReference>